<keyword evidence="2" id="KW-0548">Nucleotidyltransferase</keyword>
<keyword evidence="5" id="KW-1185">Reference proteome</keyword>
<dbReference type="PANTHER" id="PTHR43584:SF8">
    <property type="entry name" value="N-ACETYLMURAMATE ALPHA-1-PHOSPHATE URIDYLYLTRANSFERASE"/>
    <property type="match status" value="1"/>
</dbReference>
<dbReference type="Gene3D" id="3.90.550.10">
    <property type="entry name" value="Spore Coat Polysaccharide Biosynthesis Protein SpsA, Chain A"/>
    <property type="match status" value="1"/>
</dbReference>
<name>A0ABW3UCS9_9GAMM</name>
<dbReference type="Pfam" id="PF00483">
    <property type="entry name" value="NTP_transferase"/>
    <property type="match status" value="1"/>
</dbReference>
<accession>A0ABW3UCS9</accession>
<organism evidence="4 5">
    <name type="scientific">Microbulbifer celer</name>
    <dbReference type="NCBI Taxonomy" id="435905"/>
    <lineage>
        <taxon>Bacteria</taxon>
        <taxon>Pseudomonadati</taxon>
        <taxon>Pseudomonadota</taxon>
        <taxon>Gammaproteobacteria</taxon>
        <taxon>Cellvibrionales</taxon>
        <taxon>Microbulbiferaceae</taxon>
        <taxon>Microbulbifer</taxon>
    </lineage>
</organism>
<dbReference type="SUPFAM" id="SSF53448">
    <property type="entry name" value="Nucleotide-diphospho-sugar transferases"/>
    <property type="match status" value="1"/>
</dbReference>
<dbReference type="InterPro" id="IPR050065">
    <property type="entry name" value="GlmU-like"/>
</dbReference>
<evidence type="ECO:0000256" key="1">
    <source>
        <dbReference type="ARBA" id="ARBA00022679"/>
    </source>
</evidence>
<reference evidence="5" key="1">
    <citation type="journal article" date="2019" name="Int. J. Syst. Evol. Microbiol.">
        <title>The Global Catalogue of Microorganisms (GCM) 10K type strain sequencing project: providing services to taxonomists for standard genome sequencing and annotation.</title>
        <authorList>
            <consortium name="The Broad Institute Genomics Platform"/>
            <consortium name="The Broad Institute Genome Sequencing Center for Infectious Disease"/>
            <person name="Wu L."/>
            <person name="Ma J."/>
        </authorList>
    </citation>
    <scope>NUCLEOTIDE SEQUENCE [LARGE SCALE GENOMIC DNA]</scope>
    <source>
        <strain evidence="5">CCUG 54356</strain>
    </source>
</reference>
<evidence type="ECO:0000313" key="5">
    <source>
        <dbReference type="Proteomes" id="UP001597264"/>
    </source>
</evidence>
<dbReference type="RefSeq" id="WP_230437351.1">
    <property type="nucleotide sequence ID" value="NZ_CP087715.1"/>
</dbReference>
<dbReference type="InterPro" id="IPR005835">
    <property type="entry name" value="NTP_transferase_dom"/>
</dbReference>
<evidence type="ECO:0000313" key="4">
    <source>
        <dbReference type="EMBL" id="MFD1217315.1"/>
    </source>
</evidence>
<proteinExistence type="predicted"/>
<keyword evidence="1" id="KW-0808">Transferase</keyword>
<feature type="domain" description="Nucleotidyl transferase" evidence="3">
    <location>
        <begin position="11"/>
        <end position="153"/>
    </location>
</feature>
<comment type="caution">
    <text evidence="4">The sequence shown here is derived from an EMBL/GenBank/DDBJ whole genome shotgun (WGS) entry which is preliminary data.</text>
</comment>
<dbReference type="EMBL" id="JBHTLR010000014">
    <property type="protein sequence ID" value="MFD1217315.1"/>
    <property type="molecule type" value="Genomic_DNA"/>
</dbReference>
<dbReference type="CDD" id="cd06422">
    <property type="entry name" value="NTP_transferase_like_1"/>
    <property type="match status" value="1"/>
</dbReference>
<dbReference type="Proteomes" id="UP001597264">
    <property type="component" value="Unassembled WGS sequence"/>
</dbReference>
<evidence type="ECO:0000256" key="2">
    <source>
        <dbReference type="ARBA" id="ARBA00022695"/>
    </source>
</evidence>
<protein>
    <submittedName>
        <fullName evidence="4">NDP-sugar synthase</fullName>
    </submittedName>
</protein>
<evidence type="ECO:0000259" key="3">
    <source>
        <dbReference type="Pfam" id="PF00483"/>
    </source>
</evidence>
<dbReference type="PANTHER" id="PTHR43584">
    <property type="entry name" value="NUCLEOTIDYL TRANSFERASE"/>
    <property type="match status" value="1"/>
</dbReference>
<sequence>MTSENRQAPAAMLLAAGFGKRMRPLTDRLPKPLIPVLGKPLIEYTLERLAAAGIQRVVINLAYRGDQIRDHLGNGNRWGIQIQYSEENEPLETAGGITRALPLLGDGPFLVVNGDVWCDFDFKHWLENPLPEACPGRLLMVPNPPHNPEGDFGIDGGREDDTERGLLSGTAKPRFTYAGISWLRPEILTTYPHARDCYGLGEVFTHNEDLMQAEVYRGDWCDVGTPERLSKLEERLRSDV</sequence>
<dbReference type="InterPro" id="IPR029044">
    <property type="entry name" value="Nucleotide-diphossugar_trans"/>
</dbReference>
<gene>
    <name evidence="4" type="ORF">ACFQ2X_11950</name>
</gene>